<feature type="transmembrane region" description="Helical" evidence="7">
    <location>
        <begin position="285"/>
        <end position="307"/>
    </location>
</feature>
<proteinExistence type="predicted"/>
<keyword evidence="7" id="KW-1133">Transmembrane helix</keyword>
<evidence type="ECO:0000256" key="4">
    <source>
        <dbReference type="ARBA" id="ARBA00022737"/>
    </source>
</evidence>
<dbReference type="SUPFAM" id="SSF54862">
    <property type="entry name" value="4Fe-4S ferredoxins"/>
    <property type="match status" value="1"/>
</dbReference>
<comment type="caution">
    <text evidence="9">The sequence shown here is derived from an EMBL/GenBank/DDBJ whole genome shotgun (WGS) entry which is preliminary data.</text>
</comment>
<dbReference type="InterPro" id="IPR051555">
    <property type="entry name" value="FDH_Electron_Transfer_Unit"/>
</dbReference>
<evidence type="ECO:0000313" key="9">
    <source>
        <dbReference type="EMBL" id="MBC2595472.1"/>
    </source>
</evidence>
<dbReference type="GO" id="GO:0030313">
    <property type="term" value="C:cell envelope"/>
    <property type="evidence" value="ECO:0007669"/>
    <property type="project" value="UniProtKB-SubCell"/>
</dbReference>
<dbReference type="InterPro" id="IPR007059">
    <property type="entry name" value="DmsC"/>
</dbReference>
<keyword evidence="7" id="KW-0472">Membrane</keyword>
<evidence type="ECO:0000259" key="8">
    <source>
        <dbReference type="PROSITE" id="PS51379"/>
    </source>
</evidence>
<feature type="domain" description="4Fe-4S ferredoxin-type" evidence="8">
    <location>
        <begin position="136"/>
        <end position="165"/>
    </location>
</feature>
<dbReference type="EMBL" id="JACHVB010000042">
    <property type="protein sequence ID" value="MBC2595472.1"/>
    <property type="molecule type" value="Genomic_DNA"/>
</dbReference>
<feature type="transmembrane region" description="Helical" evidence="7">
    <location>
        <begin position="328"/>
        <end position="348"/>
    </location>
</feature>
<comment type="subcellular location">
    <subcellularLocation>
        <location evidence="1">Cell envelope</location>
    </subcellularLocation>
</comment>
<dbReference type="PANTHER" id="PTHR43545:SF6">
    <property type="entry name" value="FORMATE DEHYDROGENASE, NITRATE-INDUCIBLE, IRON-SULFUR SUBUNIT"/>
    <property type="match status" value="1"/>
</dbReference>
<dbReference type="PROSITE" id="PS00198">
    <property type="entry name" value="4FE4S_FER_1"/>
    <property type="match status" value="1"/>
</dbReference>
<organism evidence="9 10">
    <name type="scientific">Ruficoccus amylovorans</name>
    <dbReference type="NCBI Taxonomy" id="1804625"/>
    <lineage>
        <taxon>Bacteria</taxon>
        <taxon>Pseudomonadati</taxon>
        <taxon>Verrucomicrobiota</taxon>
        <taxon>Opitutia</taxon>
        <taxon>Puniceicoccales</taxon>
        <taxon>Cerasicoccaceae</taxon>
        <taxon>Ruficoccus</taxon>
    </lineage>
</organism>
<dbReference type="GO" id="GO:0019645">
    <property type="term" value="P:anaerobic electron transport chain"/>
    <property type="evidence" value="ECO:0007669"/>
    <property type="project" value="InterPro"/>
</dbReference>
<dbReference type="PROSITE" id="PS51379">
    <property type="entry name" value="4FE4S_FER_2"/>
    <property type="match status" value="2"/>
</dbReference>
<dbReference type="RefSeq" id="WP_185676427.1">
    <property type="nucleotide sequence ID" value="NZ_JACHVB010000042.1"/>
</dbReference>
<keyword evidence="4" id="KW-0677">Repeat</keyword>
<evidence type="ECO:0000256" key="3">
    <source>
        <dbReference type="ARBA" id="ARBA00022723"/>
    </source>
</evidence>
<keyword evidence="7" id="KW-0812">Transmembrane</keyword>
<evidence type="ECO:0000256" key="5">
    <source>
        <dbReference type="ARBA" id="ARBA00023004"/>
    </source>
</evidence>
<dbReference type="InterPro" id="IPR017900">
    <property type="entry name" value="4Fe4S_Fe_S_CS"/>
</dbReference>
<dbReference type="PANTHER" id="PTHR43545">
    <property type="entry name" value="FORMATE DEHYDROGENASE, NITRATE-INDUCIBLE, IRON-SULFUR SUBUNIT"/>
    <property type="match status" value="1"/>
</dbReference>
<reference evidence="9 10" key="1">
    <citation type="submission" date="2020-07" db="EMBL/GenBank/DDBJ databases">
        <authorList>
            <person name="Feng X."/>
        </authorList>
    </citation>
    <scope>NUCLEOTIDE SEQUENCE [LARGE SCALE GENOMIC DNA]</scope>
    <source>
        <strain evidence="9 10">JCM31066</strain>
    </source>
</reference>
<dbReference type="InterPro" id="IPR017896">
    <property type="entry name" value="4Fe4S_Fe-S-bd"/>
</dbReference>
<feature type="transmembrane region" description="Helical" evidence="7">
    <location>
        <begin position="260"/>
        <end position="279"/>
    </location>
</feature>
<keyword evidence="3" id="KW-0479">Metal-binding</keyword>
<dbReference type="Proteomes" id="UP000546464">
    <property type="component" value="Unassembled WGS sequence"/>
</dbReference>
<dbReference type="Gene3D" id="3.30.70.20">
    <property type="match status" value="2"/>
</dbReference>
<keyword evidence="10" id="KW-1185">Reference proteome</keyword>
<dbReference type="Pfam" id="PF04976">
    <property type="entry name" value="DmsC"/>
    <property type="match status" value="1"/>
</dbReference>
<gene>
    <name evidence="9" type="ORF">H5P28_14490</name>
</gene>
<evidence type="ECO:0000256" key="7">
    <source>
        <dbReference type="SAM" id="Phobius"/>
    </source>
</evidence>
<evidence type="ECO:0000256" key="6">
    <source>
        <dbReference type="ARBA" id="ARBA00023014"/>
    </source>
</evidence>
<feature type="transmembrane region" description="Helical" evidence="7">
    <location>
        <begin position="401"/>
        <end position="419"/>
    </location>
</feature>
<dbReference type="Pfam" id="PF13247">
    <property type="entry name" value="Fer4_11"/>
    <property type="match status" value="1"/>
</dbReference>
<accession>A0A842HGC9</accession>
<feature type="transmembrane region" description="Helical" evidence="7">
    <location>
        <begin position="471"/>
        <end position="489"/>
    </location>
</feature>
<evidence type="ECO:0000256" key="2">
    <source>
        <dbReference type="ARBA" id="ARBA00022485"/>
    </source>
</evidence>
<feature type="domain" description="4Fe-4S ferredoxin-type" evidence="8">
    <location>
        <begin position="58"/>
        <end position="88"/>
    </location>
</feature>
<dbReference type="GO" id="GO:0016020">
    <property type="term" value="C:membrane"/>
    <property type="evidence" value="ECO:0007669"/>
    <property type="project" value="InterPro"/>
</dbReference>
<dbReference type="GO" id="GO:0051539">
    <property type="term" value="F:4 iron, 4 sulfur cluster binding"/>
    <property type="evidence" value="ECO:0007669"/>
    <property type="project" value="UniProtKB-KW"/>
</dbReference>
<keyword evidence="6" id="KW-0411">Iron-sulfur</keyword>
<feature type="transmembrane region" description="Helical" evidence="7">
    <location>
        <begin position="368"/>
        <end position="389"/>
    </location>
</feature>
<dbReference type="GO" id="GO:0046872">
    <property type="term" value="F:metal ion binding"/>
    <property type="evidence" value="ECO:0007669"/>
    <property type="project" value="UniProtKB-KW"/>
</dbReference>
<keyword evidence="2" id="KW-0004">4Fe-4S</keyword>
<evidence type="ECO:0000256" key="1">
    <source>
        <dbReference type="ARBA" id="ARBA00004196"/>
    </source>
</evidence>
<keyword evidence="5" id="KW-0408">Iron</keyword>
<dbReference type="CDD" id="cd16371">
    <property type="entry name" value="DMSOR_beta_like"/>
    <property type="match status" value="1"/>
</dbReference>
<dbReference type="AlphaFoldDB" id="A0A842HGC9"/>
<protein>
    <submittedName>
        <fullName evidence="9">Dimethyl sulfoxide reductase anchor subunit</fullName>
    </submittedName>
</protein>
<feature type="transmembrane region" description="Helical" evidence="7">
    <location>
        <begin position="425"/>
        <end position="450"/>
    </location>
</feature>
<evidence type="ECO:0000313" key="10">
    <source>
        <dbReference type="Proteomes" id="UP000546464"/>
    </source>
</evidence>
<name>A0A842HGC9_9BACT</name>
<sequence length="529" mass="56931">MSISATATVELTPVERLLREQGRLETPVAEFARAYERGQQESFRQLIPLDNPGAGEQFAFEVDLDRCTGCKACVAACHNLNGLDAEETWRDVGLLHGQSMERPYLQTVTTACHHCADPGCLNGCPVNAYEKDALTGIVLHLDDQCIGCQYCVLKCPYDVPKYNERLGIVRKCDMCYQRLSQGEPPACVQACPTEAIRIVTVEEAAIRANAAAERPAFLPGSPHQRLTAPATRYVSARPIPADAQAADAQALRPQETHWPLVFMLALTQVSVGFVAASLFADSVRLFLLLAASMSGMAGLGASVLHLGKPLKAWRAFVGLGHSWLSREIVVFGLYAPALLTLTALTLAPTLIPTAADWPLFSAGWLTRTLALTTLGFGLAGVFTSVMIYHDTGRPFWRFDRTAVRFAGTVLLTFIAAGVVVRPSAGLALCLTLVWLAKALPEAAALGAARSKAFTPARHSACIQLFRARTRLMLRWSLSLAGLLLVLAGSHAPASISWMGVALLIGGEIAERSLFFRAVAAPKMPGGIAR</sequence>